<keyword evidence="5 10" id="KW-0472">Membrane</keyword>
<dbReference type="PANTHER" id="PTHR24238">
    <property type="entry name" value="G-PROTEIN COUPLED RECEPTOR"/>
    <property type="match status" value="1"/>
</dbReference>
<feature type="transmembrane region" description="Helical" evidence="10">
    <location>
        <begin position="75"/>
        <end position="95"/>
    </location>
</feature>
<comment type="caution">
    <text evidence="12">The sequence shown here is derived from an EMBL/GenBank/DDBJ whole genome shotgun (WGS) entry which is preliminary data.</text>
</comment>
<keyword evidence="7 8" id="KW-0807">Transducer</keyword>
<feature type="transmembrane region" description="Helical" evidence="10">
    <location>
        <begin position="41"/>
        <end position="63"/>
    </location>
</feature>
<protein>
    <recommendedName>
        <fullName evidence="11">G-protein coupled receptors family 1 profile domain-containing protein</fullName>
    </recommendedName>
</protein>
<feature type="transmembrane region" description="Helical" evidence="10">
    <location>
        <begin position="115"/>
        <end position="134"/>
    </location>
</feature>
<comment type="similarity">
    <text evidence="8">Belongs to the G-protein coupled receptor 1 family.</text>
</comment>
<comment type="subcellular location">
    <subcellularLocation>
        <location evidence="1">Membrane</location>
        <topology evidence="1">Multi-pass membrane protein</topology>
    </subcellularLocation>
</comment>
<keyword evidence="6 8" id="KW-0675">Receptor</keyword>
<feature type="domain" description="G-protein coupled receptors family 1 profile" evidence="11">
    <location>
        <begin position="55"/>
        <end position="456"/>
    </location>
</feature>
<accession>A0AA88XTV6</accession>
<dbReference type="PROSITE" id="PS50262">
    <property type="entry name" value="G_PROTEIN_RECEP_F1_2"/>
    <property type="match status" value="1"/>
</dbReference>
<dbReference type="GO" id="GO:0004930">
    <property type="term" value="F:G protein-coupled receptor activity"/>
    <property type="evidence" value="ECO:0007669"/>
    <property type="project" value="UniProtKB-KW"/>
</dbReference>
<evidence type="ECO:0000313" key="12">
    <source>
        <dbReference type="EMBL" id="KAK3087396.1"/>
    </source>
</evidence>
<keyword evidence="2 8" id="KW-0812">Transmembrane</keyword>
<organism evidence="12 13">
    <name type="scientific">Pinctada imbricata</name>
    <name type="common">Atlantic pearl-oyster</name>
    <name type="synonym">Pinctada martensii</name>
    <dbReference type="NCBI Taxonomy" id="66713"/>
    <lineage>
        <taxon>Eukaryota</taxon>
        <taxon>Metazoa</taxon>
        <taxon>Spiralia</taxon>
        <taxon>Lophotrochozoa</taxon>
        <taxon>Mollusca</taxon>
        <taxon>Bivalvia</taxon>
        <taxon>Autobranchia</taxon>
        <taxon>Pteriomorphia</taxon>
        <taxon>Pterioida</taxon>
        <taxon>Pterioidea</taxon>
        <taxon>Pteriidae</taxon>
        <taxon>Pinctada</taxon>
    </lineage>
</organism>
<feature type="region of interest" description="Disordered" evidence="9">
    <location>
        <begin position="307"/>
        <end position="346"/>
    </location>
</feature>
<evidence type="ECO:0000256" key="7">
    <source>
        <dbReference type="ARBA" id="ARBA00023224"/>
    </source>
</evidence>
<sequence>MAGISVTVAFMNSTNDSVDEDYNRRIIEQLNYEKTQRLLPVLIYLILLMSLGIVGNAIVLYVYKFRFKRSSSRAFILCLAILDFITCIFGIPYHLYDIYNPLTYYNVVSCKILSYSMSITLLSSTFVLALISIDRYQKICRPFGKQLSDFGTKKACIAACIVALLIAIPNLIMYGNSTIELDNSNLTGTECFINDDYAGTTESLIYLGMLFLIFNSTTVVLSVLYILIGCKIWKPGSNMAADDRSSKGIFRKGSFRLCGSEPDTTNEILSETDDSKSNTRVKAITFHKDDQNGNQCKMEFESSCDSPIVRNSSLDRSVSRQSSVRGDSKDKHRKSQHHKGQNRQSFFKKRLRHAMSVDDEETSGLRGDGNKNVGKTVSLMSNASLSKRQKRTLRITGMLFMVTLVFVVSFLPHLVILMLEAVKPELFQNMSDRGELIYNFLLRTYFINTMANPIVYTFLDPKFRYETIHLFLCIVKCKSKQIPKH</sequence>
<dbReference type="InterPro" id="IPR017452">
    <property type="entry name" value="GPCR_Rhodpsn_7TM"/>
</dbReference>
<evidence type="ECO:0000256" key="3">
    <source>
        <dbReference type="ARBA" id="ARBA00022989"/>
    </source>
</evidence>
<keyword evidence="4 8" id="KW-0297">G-protein coupled receptor</keyword>
<reference evidence="12" key="1">
    <citation type="submission" date="2019-08" db="EMBL/GenBank/DDBJ databases">
        <title>The improved chromosome-level genome for the pearl oyster Pinctada fucata martensii using PacBio sequencing and Hi-C.</title>
        <authorList>
            <person name="Zheng Z."/>
        </authorList>
    </citation>
    <scope>NUCLEOTIDE SEQUENCE</scope>
    <source>
        <strain evidence="12">ZZ-2019</strain>
        <tissue evidence="12">Adductor muscle</tissue>
    </source>
</reference>
<dbReference type="Proteomes" id="UP001186944">
    <property type="component" value="Unassembled WGS sequence"/>
</dbReference>
<gene>
    <name evidence="12" type="ORF">FSP39_005409</name>
</gene>
<proteinExistence type="inferred from homology"/>
<evidence type="ECO:0000256" key="9">
    <source>
        <dbReference type="SAM" id="MobiDB-lite"/>
    </source>
</evidence>
<dbReference type="SUPFAM" id="SSF81321">
    <property type="entry name" value="Family A G protein-coupled receptor-like"/>
    <property type="match status" value="1"/>
</dbReference>
<feature type="transmembrane region" description="Helical" evidence="10">
    <location>
        <begin position="204"/>
        <end position="228"/>
    </location>
</feature>
<dbReference type="AlphaFoldDB" id="A0AA88XTV6"/>
<evidence type="ECO:0000259" key="11">
    <source>
        <dbReference type="PROSITE" id="PS50262"/>
    </source>
</evidence>
<evidence type="ECO:0000256" key="4">
    <source>
        <dbReference type="ARBA" id="ARBA00023040"/>
    </source>
</evidence>
<dbReference type="Gene3D" id="1.20.1070.10">
    <property type="entry name" value="Rhodopsin 7-helix transmembrane proteins"/>
    <property type="match status" value="2"/>
</dbReference>
<dbReference type="GO" id="GO:0016020">
    <property type="term" value="C:membrane"/>
    <property type="evidence" value="ECO:0007669"/>
    <property type="project" value="UniProtKB-SubCell"/>
</dbReference>
<evidence type="ECO:0000313" key="13">
    <source>
        <dbReference type="Proteomes" id="UP001186944"/>
    </source>
</evidence>
<name>A0AA88XTV6_PINIB</name>
<dbReference type="CDD" id="cd00637">
    <property type="entry name" value="7tm_classA_rhodopsin-like"/>
    <property type="match status" value="1"/>
</dbReference>
<evidence type="ECO:0000256" key="6">
    <source>
        <dbReference type="ARBA" id="ARBA00023170"/>
    </source>
</evidence>
<dbReference type="Pfam" id="PF00001">
    <property type="entry name" value="7tm_1"/>
    <property type="match status" value="1"/>
</dbReference>
<evidence type="ECO:0000256" key="10">
    <source>
        <dbReference type="SAM" id="Phobius"/>
    </source>
</evidence>
<dbReference type="EMBL" id="VSWD01000011">
    <property type="protein sequence ID" value="KAK3087396.1"/>
    <property type="molecule type" value="Genomic_DNA"/>
</dbReference>
<evidence type="ECO:0000256" key="2">
    <source>
        <dbReference type="ARBA" id="ARBA00022692"/>
    </source>
</evidence>
<keyword evidence="3 10" id="KW-1133">Transmembrane helix</keyword>
<dbReference type="PROSITE" id="PS00237">
    <property type="entry name" value="G_PROTEIN_RECEP_F1_1"/>
    <property type="match status" value="1"/>
</dbReference>
<feature type="transmembrane region" description="Helical" evidence="10">
    <location>
        <begin position="395"/>
        <end position="416"/>
    </location>
</feature>
<feature type="transmembrane region" description="Helical" evidence="10">
    <location>
        <begin position="436"/>
        <end position="459"/>
    </location>
</feature>
<evidence type="ECO:0000256" key="8">
    <source>
        <dbReference type="RuleBase" id="RU000688"/>
    </source>
</evidence>
<feature type="compositionally biased region" description="Low complexity" evidence="9">
    <location>
        <begin position="312"/>
        <end position="325"/>
    </location>
</feature>
<dbReference type="InterPro" id="IPR000276">
    <property type="entry name" value="GPCR_Rhodpsn"/>
</dbReference>
<keyword evidence="13" id="KW-1185">Reference proteome</keyword>
<dbReference type="PANTHER" id="PTHR24238:SF47">
    <property type="entry name" value="ECDYSTEROIDS_DOPAMINE RECEPTOR-RELATED"/>
    <property type="match status" value="1"/>
</dbReference>
<evidence type="ECO:0000256" key="5">
    <source>
        <dbReference type="ARBA" id="ARBA00023136"/>
    </source>
</evidence>
<feature type="compositionally biased region" description="Basic residues" evidence="9">
    <location>
        <begin position="331"/>
        <end position="346"/>
    </location>
</feature>
<feature type="transmembrane region" description="Helical" evidence="10">
    <location>
        <begin position="155"/>
        <end position="174"/>
    </location>
</feature>
<dbReference type="PRINTS" id="PR00237">
    <property type="entry name" value="GPCRRHODOPSN"/>
</dbReference>
<evidence type="ECO:0000256" key="1">
    <source>
        <dbReference type="ARBA" id="ARBA00004141"/>
    </source>
</evidence>